<dbReference type="EMBL" id="JAZDWU010000006">
    <property type="protein sequence ID" value="KAL0000291.1"/>
    <property type="molecule type" value="Genomic_DNA"/>
</dbReference>
<evidence type="ECO:0000313" key="6">
    <source>
        <dbReference type="Proteomes" id="UP001459277"/>
    </source>
</evidence>
<reference evidence="5 6" key="1">
    <citation type="submission" date="2024-01" db="EMBL/GenBank/DDBJ databases">
        <title>A telomere-to-telomere, gap-free genome of sweet tea (Lithocarpus litseifolius).</title>
        <authorList>
            <person name="Zhou J."/>
        </authorList>
    </citation>
    <scope>NUCLEOTIDE SEQUENCE [LARGE SCALE GENOMIC DNA]</scope>
    <source>
        <strain evidence="5">Zhou-2022a</strain>
        <tissue evidence="5">Leaf</tissue>
    </source>
</reference>
<dbReference type="PRINTS" id="PR00862">
    <property type="entry name" value="PROLIGOPTASE"/>
</dbReference>
<dbReference type="Pfam" id="PF00326">
    <property type="entry name" value="Peptidase_S9"/>
    <property type="match status" value="1"/>
</dbReference>
<dbReference type="EC" id="3.4.21.-" evidence="3"/>
<dbReference type="AlphaFoldDB" id="A0AAW2CV03"/>
<organism evidence="5 6">
    <name type="scientific">Lithocarpus litseifolius</name>
    <dbReference type="NCBI Taxonomy" id="425828"/>
    <lineage>
        <taxon>Eukaryota</taxon>
        <taxon>Viridiplantae</taxon>
        <taxon>Streptophyta</taxon>
        <taxon>Embryophyta</taxon>
        <taxon>Tracheophyta</taxon>
        <taxon>Spermatophyta</taxon>
        <taxon>Magnoliopsida</taxon>
        <taxon>eudicotyledons</taxon>
        <taxon>Gunneridae</taxon>
        <taxon>Pentapetalae</taxon>
        <taxon>rosids</taxon>
        <taxon>fabids</taxon>
        <taxon>Fagales</taxon>
        <taxon>Fagaceae</taxon>
        <taxon>Lithocarpus</taxon>
    </lineage>
</organism>
<keyword evidence="3" id="KW-0378">Hydrolase</keyword>
<dbReference type="InterPro" id="IPR001375">
    <property type="entry name" value="Peptidase_S9_cat"/>
</dbReference>
<dbReference type="InterPro" id="IPR002470">
    <property type="entry name" value="Peptidase_S9A"/>
</dbReference>
<dbReference type="GO" id="GO:0006508">
    <property type="term" value="P:proteolysis"/>
    <property type="evidence" value="ECO:0007669"/>
    <property type="project" value="UniProtKB-KW"/>
</dbReference>
<keyword evidence="6" id="KW-1185">Reference proteome</keyword>
<dbReference type="GO" id="GO:0005829">
    <property type="term" value="C:cytosol"/>
    <property type="evidence" value="ECO:0007669"/>
    <property type="project" value="TreeGrafter"/>
</dbReference>
<evidence type="ECO:0000259" key="4">
    <source>
        <dbReference type="Pfam" id="PF00326"/>
    </source>
</evidence>
<evidence type="ECO:0000256" key="1">
    <source>
        <dbReference type="ARBA" id="ARBA00005228"/>
    </source>
</evidence>
<sequence>MMWDHSNKSLKKPGFNSRIVDLLVIKVGCLQIGLDAISFHWFLLLSNCTQLFHIKSLSNPEPLLLLDAILCLSLLDRAFVFAIAHIRGGGDMGRQWYENGELFMKKNTLIDFIACAEYLTESKYSSKEKLCICGGSAGGLLIGAVLNMRPDLFKAAVAEVPFVDVLTTMLDPTIPLTTSEWEEWGDPRKEEFYFYIKSYSPVDNVKAQNYPNILVTAGLNDPRVMYSEPAKFVAKLRDLKTDDKLLLFKCEFGAVDGNTSSGYSRLS</sequence>
<accession>A0AAW2CV03</accession>
<keyword evidence="3" id="KW-0720">Serine protease</keyword>
<gene>
    <name evidence="5" type="ORF">SO802_019893</name>
</gene>
<keyword evidence="3" id="KW-0645">Protease</keyword>
<evidence type="ECO:0000256" key="2">
    <source>
        <dbReference type="ARBA" id="ARBA00045448"/>
    </source>
</evidence>
<dbReference type="GO" id="GO:0004252">
    <property type="term" value="F:serine-type endopeptidase activity"/>
    <property type="evidence" value="ECO:0007669"/>
    <property type="project" value="UniProtKB-UniRule"/>
</dbReference>
<comment type="similarity">
    <text evidence="1 3">Belongs to the peptidase S9A family.</text>
</comment>
<name>A0AAW2CV03_9ROSI</name>
<dbReference type="Proteomes" id="UP001459277">
    <property type="component" value="Unassembled WGS sequence"/>
</dbReference>
<dbReference type="InterPro" id="IPR029058">
    <property type="entry name" value="AB_hydrolase_fold"/>
</dbReference>
<proteinExistence type="inferred from homology"/>
<feature type="domain" description="Peptidase S9 prolyl oligopeptidase catalytic" evidence="4">
    <location>
        <begin position="73"/>
        <end position="247"/>
    </location>
</feature>
<dbReference type="Gene3D" id="3.40.50.1820">
    <property type="entry name" value="alpha/beta hydrolase"/>
    <property type="match status" value="1"/>
</dbReference>
<dbReference type="InterPro" id="IPR051543">
    <property type="entry name" value="Serine_Peptidase_S9A"/>
</dbReference>
<evidence type="ECO:0000313" key="5">
    <source>
        <dbReference type="EMBL" id="KAL0000291.1"/>
    </source>
</evidence>
<dbReference type="PANTHER" id="PTHR11757:SF19">
    <property type="entry name" value="PROLYL ENDOPEPTIDASE-LIKE"/>
    <property type="match status" value="1"/>
</dbReference>
<dbReference type="PANTHER" id="PTHR11757">
    <property type="entry name" value="PROTEASE FAMILY S9A OLIGOPEPTIDASE"/>
    <property type="match status" value="1"/>
</dbReference>
<dbReference type="SUPFAM" id="SSF53474">
    <property type="entry name" value="alpha/beta-Hydrolases"/>
    <property type="match status" value="1"/>
</dbReference>
<protein>
    <recommendedName>
        <fullName evidence="3">Prolyl endopeptidase</fullName>
        <ecNumber evidence="3">3.4.21.-</ecNumber>
    </recommendedName>
</protein>
<evidence type="ECO:0000256" key="3">
    <source>
        <dbReference type="RuleBase" id="RU368024"/>
    </source>
</evidence>
<comment type="caution">
    <text evidence="5">The sequence shown here is derived from an EMBL/GenBank/DDBJ whole genome shotgun (WGS) entry which is preliminary data.</text>
</comment>
<comment type="function">
    <text evidence="2">Serine peptidase whose precise substrate specificity remains unclear. Does not cleave peptides after a arginine or lysine residue. Regulates trans-Golgi network morphology and sorting by regulating the membrane binding of the AP-1 complex. May play a role in the regulation of synaptic vesicle exocytosis.</text>
</comment>